<comment type="caution">
    <text evidence="2">The sequence shown here is derived from an EMBL/GenBank/DDBJ whole genome shotgun (WGS) entry which is preliminary data.</text>
</comment>
<dbReference type="InterPro" id="IPR034660">
    <property type="entry name" value="DinB/YfiT-like"/>
</dbReference>
<feature type="domain" description="DinB-like" evidence="1">
    <location>
        <begin position="54"/>
        <end position="170"/>
    </location>
</feature>
<dbReference type="InterPro" id="IPR024775">
    <property type="entry name" value="DinB-like"/>
</dbReference>
<protein>
    <submittedName>
        <fullName evidence="2">DinB family protein</fullName>
    </submittedName>
</protein>
<sequence>MTDTIVPDDKDWTWVIERRCPDCGFDASKVTGEQLGAQIRAAADPWEDVLARPDATVRRTPGKWSDLEYGAHVRDVCRVFDDRLTLMLTNDDAVFDNWDQDAAAAAGNYALQDPVSVADAIHTGAGELADDYDEVPDDAWQRRGLRSNGSHFTVLTLGQYCLHDLVHHLHDVGATSPHR</sequence>
<dbReference type="OrthoDB" id="3376896at2"/>
<accession>A0A3M9MDG0</accession>
<reference evidence="2 3" key="1">
    <citation type="submission" date="2018-11" db="EMBL/GenBank/DDBJ databases">
        <title>Draft genome of Simplicispira Flexivirga sp. BO-16.</title>
        <authorList>
            <person name="Im W.T."/>
        </authorList>
    </citation>
    <scope>NUCLEOTIDE SEQUENCE [LARGE SCALE GENOMIC DNA]</scope>
    <source>
        <strain evidence="2 3">BO-16</strain>
    </source>
</reference>
<dbReference type="Gene3D" id="1.20.120.450">
    <property type="entry name" value="dinb family like domain"/>
    <property type="match status" value="1"/>
</dbReference>
<dbReference type="Pfam" id="PF12867">
    <property type="entry name" value="DinB_2"/>
    <property type="match status" value="1"/>
</dbReference>
<dbReference type="EMBL" id="RJJQ01000005">
    <property type="protein sequence ID" value="RNI23187.1"/>
    <property type="molecule type" value="Genomic_DNA"/>
</dbReference>
<dbReference type="SUPFAM" id="SSF109854">
    <property type="entry name" value="DinB/YfiT-like putative metalloenzymes"/>
    <property type="match status" value="1"/>
</dbReference>
<evidence type="ECO:0000313" key="3">
    <source>
        <dbReference type="Proteomes" id="UP000271678"/>
    </source>
</evidence>
<dbReference type="AlphaFoldDB" id="A0A3M9MDG0"/>
<name>A0A3M9MDG0_9MICO</name>
<keyword evidence="3" id="KW-1185">Reference proteome</keyword>
<evidence type="ECO:0000259" key="1">
    <source>
        <dbReference type="Pfam" id="PF12867"/>
    </source>
</evidence>
<proteinExistence type="predicted"/>
<organism evidence="2 3">
    <name type="scientific">Flexivirga caeni</name>
    <dbReference type="NCBI Taxonomy" id="2294115"/>
    <lineage>
        <taxon>Bacteria</taxon>
        <taxon>Bacillati</taxon>
        <taxon>Actinomycetota</taxon>
        <taxon>Actinomycetes</taxon>
        <taxon>Micrococcales</taxon>
        <taxon>Dermacoccaceae</taxon>
        <taxon>Flexivirga</taxon>
    </lineage>
</organism>
<evidence type="ECO:0000313" key="2">
    <source>
        <dbReference type="EMBL" id="RNI23187.1"/>
    </source>
</evidence>
<dbReference type="RefSeq" id="WP_123270768.1">
    <property type="nucleotide sequence ID" value="NZ_RJJQ01000005.1"/>
</dbReference>
<dbReference type="Proteomes" id="UP000271678">
    <property type="component" value="Unassembled WGS sequence"/>
</dbReference>
<gene>
    <name evidence="2" type="ORF">EFY87_07050</name>
</gene>